<evidence type="ECO:0000313" key="3">
    <source>
        <dbReference type="EMBL" id="SSA35477.1"/>
    </source>
</evidence>
<sequence>MTDDALRDLIADHRNGILATIRKDGRPQQSVVSYHYDRDRDLLRVSITADRAKAKNIARDPRVNFLVTGNDGWSYAAFDSRADLWPVAQSPDDASVEELVDIYRSIAGEHQDWDDYRSAMVRDHRVPLHLPIGRLVGVARG</sequence>
<dbReference type="InterPro" id="IPR052019">
    <property type="entry name" value="F420H2_bilvrd_red/Heme_oxyg"/>
</dbReference>
<dbReference type="EMBL" id="UESZ01000001">
    <property type="protein sequence ID" value="SSA35477.1"/>
    <property type="molecule type" value="Genomic_DNA"/>
</dbReference>
<dbReference type="PANTHER" id="PTHR35176">
    <property type="entry name" value="HEME OXYGENASE HI_0854-RELATED"/>
    <property type="match status" value="1"/>
</dbReference>
<dbReference type="OrthoDB" id="1094370at2"/>
<reference evidence="4" key="1">
    <citation type="submission" date="2016-10" db="EMBL/GenBank/DDBJ databases">
        <authorList>
            <person name="Varghese N."/>
            <person name="Submissions S."/>
        </authorList>
    </citation>
    <scope>NUCLEOTIDE SEQUENCE [LARGE SCALE GENOMIC DNA]</scope>
    <source>
        <strain evidence="4">DSM 22951</strain>
    </source>
</reference>
<dbReference type="Pfam" id="PF01243">
    <property type="entry name" value="PNPOx_N"/>
    <property type="match status" value="1"/>
</dbReference>
<dbReference type="RefSeq" id="WP_109686772.1">
    <property type="nucleotide sequence ID" value="NZ_QGDN01000001.1"/>
</dbReference>
<dbReference type="AlphaFoldDB" id="A0A2Y8ZZX7"/>
<dbReference type="NCBIfam" id="TIGR03618">
    <property type="entry name" value="Rv1155_F420"/>
    <property type="match status" value="1"/>
</dbReference>
<dbReference type="GO" id="GO:0016627">
    <property type="term" value="F:oxidoreductase activity, acting on the CH-CH group of donors"/>
    <property type="evidence" value="ECO:0007669"/>
    <property type="project" value="TreeGrafter"/>
</dbReference>
<keyword evidence="4" id="KW-1185">Reference proteome</keyword>
<accession>A0A2Y8ZZX7</accession>
<evidence type="ECO:0000313" key="4">
    <source>
        <dbReference type="Proteomes" id="UP000250028"/>
    </source>
</evidence>
<proteinExistence type="predicted"/>
<dbReference type="SUPFAM" id="SSF50475">
    <property type="entry name" value="FMN-binding split barrel"/>
    <property type="match status" value="1"/>
</dbReference>
<dbReference type="InterPro" id="IPR012349">
    <property type="entry name" value="Split_barrel_FMN-bd"/>
</dbReference>
<dbReference type="InterPro" id="IPR011576">
    <property type="entry name" value="Pyridox_Oxase_N"/>
</dbReference>
<protein>
    <submittedName>
        <fullName evidence="3">PPOX class probable F420-dependent enzyme</fullName>
    </submittedName>
</protein>
<evidence type="ECO:0000256" key="1">
    <source>
        <dbReference type="ARBA" id="ARBA00023002"/>
    </source>
</evidence>
<dbReference type="GO" id="GO:0005829">
    <property type="term" value="C:cytosol"/>
    <property type="evidence" value="ECO:0007669"/>
    <property type="project" value="TreeGrafter"/>
</dbReference>
<name>A0A2Y8ZZX7_9MICO</name>
<evidence type="ECO:0000259" key="2">
    <source>
        <dbReference type="Pfam" id="PF01243"/>
    </source>
</evidence>
<keyword evidence="1" id="KW-0560">Oxidoreductase</keyword>
<dbReference type="InterPro" id="IPR019920">
    <property type="entry name" value="F420-binding_dom_put"/>
</dbReference>
<organism evidence="3 4">
    <name type="scientific">Branchiibius hedensis</name>
    <dbReference type="NCBI Taxonomy" id="672460"/>
    <lineage>
        <taxon>Bacteria</taxon>
        <taxon>Bacillati</taxon>
        <taxon>Actinomycetota</taxon>
        <taxon>Actinomycetes</taxon>
        <taxon>Micrococcales</taxon>
        <taxon>Dermacoccaceae</taxon>
        <taxon>Branchiibius</taxon>
    </lineage>
</organism>
<gene>
    <name evidence="3" type="ORF">SAMN04489750_2840</name>
</gene>
<dbReference type="Gene3D" id="2.30.110.10">
    <property type="entry name" value="Electron Transport, Fmn-binding Protein, Chain A"/>
    <property type="match status" value="1"/>
</dbReference>
<dbReference type="PANTHER" id="PTHR35176:SF2">
    <property type="entry name" value="F420H(2)-DEPENDENT REDUCTASE RV1155"/>
    <property type="match status" value="1"/>
</dbReference>
<feature type="domain" description="Pyridoxamine 5'-phosphate oxidase N-terminal" evidence="2">
    <location>
        <begin position="3"/>
        <end position="118"/>
    </location>
</feature>
<dbReference type="Proteomes" id="UP000250028">
    <property type="component" value="Unassembled WGS sequence"/>
</dbReference>
<dbReference type="GO" id="GO:0070967">
    <property type="term" value="F:coenzyme F420 binding"/>
    <property type="evidence" value="ECO:0007669"/>
    <property type="project" value="TreeGrafter"/>
</dbReference>